<dbReference type="Proteomes" id="UP001472677">
    <property type="component" value="Unassembled WGS sequence"/>
</dbReference>
<sequence>MLMGYPEKSQVAGWHDPSDRWDSPSAVPVTGNHHGRRFGIWLKINGNGGRDSGNECSDGLMFGKEMGCSRLKVETGRPEAMRACENNTAVGDYLLLGGSISMVKWVNDGELVS</sequence>
<organism evidence="2 3">
    <name type="scientific">Hibiscus sabdariffa</name>
    <name type="common">roselle</name>
    <dbReference type="NCBI Taxonomy" id="183260"/>
    <lineage>
        <taxon>Eukaryota</taxon>
        <taxon>Viridiplantae</taxon>
        <taxon>Streptophyta</taxon>
        <taxon>Embryophyta</taxon>
        <taxon>Tracheophyta</taxon>
        <taxon>Spermatophyta</taxon>
        <taxon>Magnoliopsida</taxon>
        <taxon>eudicotyledons</taxon>
        <taxon>Gunneridae</taxon>
        <taxon>Pentapetalae</taxon>
        <taxon>rosids</taxon>
        <taxon>malvids</taxon>
        <taxon>Malvales</taxon>
        <taxon>Malvaceae</taxon>
        <taxon>Malvoideae</taxon>
        <taxon>Hibiscus</taxon>
    </lineage>
</organism>
<keyword evidence="3" id="KW-1185">Reference proteome</keyword>
<protein>
    <submittedName>
        <fullName evidence="2">Uncharacterized protein</fullName>
    </submittedName>
</protein>
<name>A0ABR2EN76_9ROSI</name>
<gene>
    <name evidence="2" type="ORF">V6N12_010681</name>
</gene>
<evidence type="ECO:0000313" key="2">
    <source>
        <dbReference type="EMBL" id="KAK8562607.1"/>
    </source>
</evidence>
<comment type="caution">
    <text evidence="2">The sequence shown here is derived from an EMBL/GenBank/DDBJ whole genome shotgun (WGS) entry which is preliminary data.</text>
</comment>
<accession>A0ABR2EN76</accession>
<evidence type="ECO:0000256" key="1">
    <source>
        <dbReference type="SAM" id="MobiDB-lite"/>
    </source>
</evidence>
<evidence type="ECO:0000313" key="3">
    <source>
        <dbReference type="Proteomes" id="UP001472677"/>
    </source>
</evidence>
<feature type="region of interest" description="Disordered" evidence="1">
    <location>
        <begin position="1"/>
        <end position="28"/>
    </location>
</feature>
<reference evidence="2 3" key="1">
    <citation type="journal article" date="2024" name="G3 (Bethesda)">
        <title>Genome assembly of Hibiscus sabdariffa L. provides insights into metabolisms of medicinal natural products.</title>
        <authorList>
            <person name="Kim T."/>
        </authorList>
    </citation>
    <scope>NUCLEOTIDE SEQUENCE [LARGE SCALE GENOMIC DNA]</scope>
    <source>
        <strain evidence="2">TK-2024</strain>
        <tissue evidence="2">Old leaves</tissue>
    </source>
</reference>
<dbReference type="EMBL" id="JBBPBM010000012">
    <property type="protein sequence ID" value="KAK8562607.1"/>
    <property type="molecule type" value="Genomic_DNA"/>
</dbReference>
<proteinExistence type="predicted"/>